<evidence type="ECO:0000256" key="1">
    <source>
        <dbReference type="ARBA" id="ARBA00022448"/>
    </source>
</evidence>
<sequence>MSKIIIKDVAKRYANGFEALKGVSVEIPAGSFTVILGPSGAGKSTLLRTINGLETPSAGTVQIGEQAVTHATLREVRSQVGMVFQHFNLVDRLSVMTNVLTGRLSHRSWLGSLLYLFQRGDMDIAHDALIRVGLTDKAWNRADRLSGGQQQRVGIARALAQQPRVILADEPVASLDPVTSEEIMGLLREICDRDGITVVVNLHQVELAKRFADRVIGLNAGVVVYDGAASGLDRATLSRIYNRNGDQVDEQLETMLAYA</sequence>
<dbReference type="GO" id="GO:0016887">
    <property type="term" value="F:ATP hydrolysis activity"/>
    <property type="evidence" value="ECO:0007669"/>
    <property type="project" value="InterPro"/>
</dbReference>
<dbReference type="AlphaFoldDB" id="A0A1J5SDQ9"/>
<dbReference type="GO" id="GO:0015416">
    <property type="term" value="F:ABC-type phosphonate transporter activity"/>
    <property type="evidence" value="ECO:0007669"/>
    <property type="project" value="InterPro"/>
</dbReference>
<keyword evidence="4 8" id="KW-0067">ATP-binding</keyword>
<evidence type="ECO:0000256" key="4">
    <source>
        <dbReference type="ARBA" id="ARBA00022840"/>
    </source>
</evidence>
<organism evidence="8">
    <name type="scientific">mine drainage metagenome</name>
    <dbReference type="NCBI Taxonomy" id="410659"/>
    <lineage>
        <taxon>unclassified sequences</taxon>
        <taxon>metagenomes</taxon>
        <taxon>ecological metagenomes</taxon>
    </lineage>
</organism>
<dbReference type="PROSITE" id="PS50893">
    <property type="entry name" value="ABC_TRANSPORTER_2"/>
    <property type="match status" value="1"/>
</dbReference>
<evidence type="ECO:0000256" key="3">
    <source>
        <dbReference type="ARBA" id="ARBA00022741"/>
    </source>
</evidence>
<gene>
    <name evidence="8" type="primary">phnC_2</name>
    <name evidence="8" type="ORF">GALL_158120</name>
</gene>
<evidence type="ECO:0000256" key="6">
    <source>
        <dbReference type="ARBA" id="ARBA00023136"/>
    </source>
</evidence>
<dbReference type="NCBIfam" id="TIGR02315">
    <property type="entry name" value="ABC_phnC"/>
    <property type="match status" value="1"/>
</dbReference>
<keyword evidence="5" id="KW-1278">Translocase</keyword>
<reference evidence="8" key="1">
    <citation type="submission" date="2016-10" db="EMBL/GenBank/DDBJ databases">
        <title>Sequence of Gallionella enrichment culture.</title>
        <authorList>
            <person name="Poehlein A."/>
            <person name="Muehling M."/>
            <person name="Daniel R."/>
        </authorList>
    </citation>
    <scope>NUCLEOTIDE SEQUENCE</scope>
</reference>
<keyword evidence="8" id="KW-0378">Hydrolase</keyword>
<proteinExistence type="predicted"/>
<dbReference type="PANTHER" id="PTHR43166:SF6">
    <property type="entry name" value="PHOSPHONATES IMPORT ATP-BINDING PROTEIN PHNC"/>
    <property type="match status" value="1"/>
</dbReference>
<dbReference type="SUPFAM" id="SSF52540">
    <property type="entry name" value="P-loop containing nucleoside triphosphate hydrolases"/>
    <property type="match status" value="1"/>
</dbReference>
<dbReference type="GO" id="GO:0005524">
    <property type="term" value="F:ATP binding"/>
    <property type="evidence" value="ECO:0007669"/>
    <property type="project" value="UniProtKB-KW"/>
</dbReference>
<evidence type="ECO:0000256" key="5">
    <source>
        <dbReference type="ARBA" id="ARBA00022967"/>
    </source>
</evidence>
<dbReference type="PANTHER" id="PTHR43166">
    <property type="entry name" value="AMINO ACID IMPORT ATP-BINDING PROTEIN"/>
    <property type="match status" value="1"/>
</dbReference>
<keyword evidence="6" id="KW-0472">Membrane</keyword>
<dbReference type="EMBL" id="MLJW01000077">
    <property type="protein sequence ID" value="OIR02192.1"/>
    <property type="molecule type" value="Genomic_DNA"/>
</dbReference>
<dbReference type="SMART" id="SM00382">
    <property type="entry name" value="AAA"/>
    <property type="match status" value="1"/>
</dbReference>
<dbReference type="EC" id="3.6.3.27" evidence="8"/>
<feature type="domain" description="ABC transporter" evidence="7">
    <location>
        <begin position="4"/>
        <end position="245"/>
    </location>
</feature>
<dbReference type="InterPro" id="IPR017871">
    <property type="entry name" value="ABC_transporter-like_CS"/>
</dbReference>
<dbReference type="Pfam" id="PF00005">
    <property type="entry name" value="ABC_tran"/>
    <property type="match status" value="1"/>
</dbReference>
<dbReference type="InterPro" id="IPR003593">
    <property type="entry name" value="AAA+_ATPase"/>
</dbReference>
<dbReference type="InterPro" id="IPR003439">
    <property type="entry name" value="ABC_transporter-like_ATP-bd"/>
</dbReference>
<dbReference type="InterPro" id="IPR027417">
    <property type="entry name" value="P-loop_NTPase"/>
</dbReference>
<keyword evidence="2" id="KW-1003">Cell membrane</keyword>
<accession>A0A1J5SDQ9</accession>
<keyword evidence="3" id="KW-0547">Nucleotide-binding</keyword>
<evidence type="ECO:0000256" key="2">
    <source>
        <dbReference type="ARBA" id="ARBA00022475"/>
    </source>
</evidence>
<keyword evidence="1" id="KW-0813">Transport</keyword>
<comment type="caution">
    <text evidence="8">The sequence shown here is derived from an EMBL/GenBank/DDBJ whole genome shotgun (WGS) entry which is preliminary data.</text>
</comment>
<name>A0A1J5SDQ9_9ZZZZ</name>
<dbReference type="GO" id="GO:0016020">
    <property type="term" value="C:membrane"/>
    <property type="evidence" value="ECO:0007669"/>
    <property type="project" value="InterPro"/>
</dbReference>
<protein>
    <submittedName>
        <fullName evidence="8">Phosphate-import ATP-binding protein PhnC</fullName>
        <ecNumber evidence="8">3.6.3.27</ecNumber>
    </submittedName>
</protein>
<dbReference type="InterPro" id="IPR050086">
    <property type="entry name" value="MetN_ABC_transporter-like"/>
</dbReference>
<dbReference type="Gene3D" id="3.40.50.300">
    <property type="entry name" value="P-loop containing nucleotide triphosphate hydrolases"/>
    <property type="match status" value="1"/>
</dbReference>
<dbReference type="PROSITE" id="PS00211">
    <property type="entry name" value="ABC_TRANSPORTER_1"/>
    <property type="match status" value="1"/>
</dbReference>
<dbReference type="CDD" id="cd03256">
    <property type="entry name" value="ABC_PhnC_transporter"/>
    <property type="match status" value="1"/>
</dbReference>
<dbReference type="InterPro" id="IPR012693">
    <property type="entry name" value="ABC_transpr_PhnC"/>
</dbReference>
<evidence type="ECO:0000313" key="8">
    <source>
        <dbReference type="EMBL" id="OIR02192.1"/>
    </source>
</evidence>
<evidence type="ECO:0000259" key="7">
    <source>
        <dbReference type="PROSITE" id="PS50893"/>
    </source>
</evidence>